<organism evidence="2">
    <name type="scientific">Fervidobacterium pennivorans</name>
    <dbReference type="NCBI Taxonomy" id="93466"/>
    <lineage>
        <taxon>Bacteria</taxon>
        <taxon>Thermotogati</taxon>
        <taxon>Thermotogota</taxon>
        <taxon>Thermotogae</taxon>
        <taxon>Thermotogales</taxon>
        <taxon>Fervidobacteriaceae</taxon>
        <taxon>Fervidobacterium</taxon>
    </lineage>
</organism>
<dbReference type="AlphaFoldDB" id="A0A7V4KCF1"/>
<gene>
    <name evidence="2" type="ORF">ENT78_02665</name>
</gene>
<name>A0A7V4KCF1_FERPE</name>
<proteinExistence type="predicted"/>
<protein>
    <submittedName>
        <fullName evidence="2">Polysaccharide pyruvyl transferase family protein</fullName>
    </submittedName>
</protein>
<comment type="caution">
    <text evidence="2">The sequence shown here is derived from an EMBL/GenBank/DDBJ whole genome shotgun (WGS) entry which is preliminary data.</text>
</comment>
<evidence type="ECO:0000313" key="2">
    <source>
        <dbReference type="EMBL" id="HGU52419.1"/>
    </source>
</evidence>
<reference evidence="2" key="1">
    <citation type="journal article" date="2020" name="mSystems">
        <title>Genome- and Community-Level Interaction Insights into Carbon Utilization and Element Cycling Functions of Hydrothermarchaeota in Hydrothermal Sediment.</title>
        <authorList>
            <person name="Zhou Z."/>
            <person name="Liu Y."/>
            <person name="Xu W."/>
            <person name="Pan J."/>
            <person name="Luo Z.H."/>
            <person name="Li M."/>
        </authorList>
    </citation>
    <scope>NUCLEOTIDE SEQUENCE [LARGE SCALE GENOMIC DNA]</scope>
    <source>
        <strain evidence="2">SpSt-61</strain>
    </source>
</reference>
<sequence length="439" mass="51838">MRKYMGVTHLSNEVNRVKKKNVLIVTLQGRAWNNNYGAALQALALQQFLVSKGFSVTVLDLHPELSAQVTGGLIKKFFISYKKRKKKLFWILSLPKKVTLEFLQSFVRTYSRRWEQQRLQAFRKWRAQFLVFSGASYSNFFELDVQSADFEKKFDVFITGSDQVWNIRLDNEILKLLDIFLLNFVRTKPKISYAASVACTIPNSLYPKYRNALSRFSAISVREKWSAEEIYKATGVDPFITVDPTLLLKPDDWDKHIRWSASTPSREFVFVYDLYRSKEILREIEKIAKREKLVYVNFQTYAFLPWNKFKYRNLLLNYYDRDPGEFLWLIKNSKFVVTSSFHGTIFAIIFKKPFFSILWPERTEMVRGQRQNERILHLLDALDLGDRAFEDPKEILRRGLDDNIDWNSVHKKLDELRKESQEWLLNALDKVLQREANGS</sequence>
<evidence type="ECO:0000259" key="1">
    <source>
        <dbReference type="Pfam" id="PF04230"/>
    </source>
</evidence>
<accession>A0A7V4KCF1</accession>
<feature type="domain" description="Polysaccharide pyruvyl transferase" evidence="1">
    <location>
        <begin position="35"/>
        <end position="359"/>
    </location>
</feature>
<dbReference type="GO" id="GO:0016740">
    <property type="term" value="F:transferase activity"/>
    <property type="evidence" value="ECO:0007669"/>
    <property type="project" value="UniProtKB-KW"/>
</dbReference>
<keyword evidence="2" id="KW-0808">Transferase</keyword>
<dbReference type="Pfam" id="PF04230">
    <property type="entry name" value="PS_pyruv_trans"/>
    <property type="match status" value="1"/>
</dbReference>
<dbReference type="EMBL" id="DSZZ01000121">
    <property type="protein sequence ID" value="HGU52419.1"/>
    <property type="molecule type" value="Genomic_DNA"/>
</dbReference>
<dbReference type="InterPro" id="IPR007345">
    <property type="entry name" value="Polysacch_pyruvyl_Trfase"/>
</dbReference>